<reference evidence="1" key="1">
    <citation type="submission" date="2014-07" db="EMBL/GenBank/DDBJ databases">
        <authorList>
            <person name="Martin A.A"/>
            <person name="De Silva N."/>
        </authorList>
    </citation>
    <scope>NUCLEOTIDE SEQUENCE</scope>
</reference>
<accession>A0A0K0G5V1</accession>
<dbReference type="Proteomes" id="UP000035680">
    <property type="component" value="Unassembled WGS sequence"/>
</dbReference>
<evidence type="ECO:0000313" key="2">
    <source>
        <dbReference type="WBParaSite" id="SVE_2012700.1"/>
    </source>
</evidence>
<organism evidence="1 2">
    <name type="scientific">Strongyloides venezuelensis</name>
    <name type="common">Threadworm</name>
    <dbReference type="NCBI Taxonomy" id="75913"/>
    <lineage>
        <taxon>Eukaryota</taxon>
        <taxon>Metazoa</taxon>
        <taxon>Ecdysozoa</taxon>
        <taxon>Nematoda</taxon>
        <taxon>Chromadorea</taxon>
        <taxon>Rhabditida</taxon>
        <taxon>Tylenchina</taxon>
        <taxon>Panagrolaimomorpha</taxon>
        <taxon>Strongyloidoidea</taxon>
        <taxon>Strongyloididae</taxon>
        <taxon>Strongyloides</taxon>
    </lineage>
</organism>
<keyword evidence="1" id="KW-1185">Reference proteome</keyword>
<dbReference type="AlphaFoldDB" id="A0A0K0G5V1"/>
<dbReference type="WBParaSite" id="SVE_2012700.1">
    <property type="protein sequence ID" value="SVE_2012700.1"/>
    <property type="gene ID" value="SVE_2012700"/>
</dbReference>
<protein>
    <submittedName>
        <fullName evidence="2">Uncharacterized protein</fullName>
    </submittedName>
</protein>
<sequence length="81" mass="9241">MEIDLEHPGARVARGVGRDLNKAQGKRKYIFSVEGSLLRIDVPGQSPLLPVSLLETQLFTSIHMYSHLDQYDLYERKSNIQ</sequence>
<evidence type="ECO:0000313" key="1">
    <source>
        <dbReference type="Proteomes" id="UP000035680"/>
    </source>
</evidence>
<proteinExistence type="predicted"/>
<name>A0A0K0G5V1_STRVS</name>
<reference evidence="2" key="2">
    <citation type="submission" date="2015-08" db="UniProtKB">
        <authorList>
            <consortium name="WormBaseParasite"/>
        </authorList>
    </citation>
    <scope>IDENTIFICATION</scope>
</reference>